<dbReference type="Proteomes" id="UP000827092">
    <property type="component" value="Unassembled WGS sequence"/>
</dbReference>
<evidence type="ECO:0000313" key="1">
    <source>
        <dbReference type="EMBL" id="KAG8184376.1"/>
    </source>
</evidence>
<reference evidence="1 2" key="1">
    <citation type="journal article" date="2022" name="Nat. Ecol. Evol.">
        <title>A masculinizing supergene underlies an exaggerated male reproductive morph in a spider.</title>
        <authorList>
            <person name="Hendrickx F."/>
            <person name="De Corte Z."/>
            <person name="Sonet G."/>
            <person name="Van Belleghem S.M."/>
            <person name="Kostlbacher S."/>
            <person name="Vangestel C."/>
        </authorList>
    </citation>
    <scope>NUCLEOTIDE SEQUENCE [LARGE SCALE GENOMIC DNA]</scope>
    <source>
        <strain evidence="1">W744_W776</strain>
    </source>
</reference>
<evidence type="ECO:0000313" key="2">
    <source>
        <dbReference type="Proteomes" id="UP000827092"/>
    </source>
</evidence>
<keyword evidence="2" id="KW-1185">Reference proteome</keyword>
<gene>
    <name evidence="1" type="ORF">JTE90_006779</name>
</gene>
<comment type="caution">
    <text evidence="1">The sequence shown here is derived from an EMBL/GenBank/DDBJ whole genome shotgun (WGS) entry which is preliminary data.</text>
</comment>
<name>A0AAV6UL54_9ARAC</name>
<evidence type="ECO:0008006" key="3">
    <source>
        <dbReference type="Google" id="ProtNLM"/>
    </source>
</evidence>
<proteinExistence type="predicted"/>
<dbReference type="EMBL" id="JAFNEN010000375">
    <property type="protein sequence ID" value="KAG8184376.1"/>
    <property type="molecule type" value="Genomic_DNA"/>
</dbReference>
<protein>
    <recommendedName>
        <fullName evidence="3">Reverse transcriptase</fullName>
    </recommendedName>
</protein>
<sequence>MRTEQLTKGDMKVIDDFIRPLIKDTLYLDESAANEYLYGSSKSGLLGIPKLAEEVDVMMVGNAFKLLTSKDQRIQELAWGDLLLHARKRTGLDPSPSLIESFLNGVQDEEGFRHTSCPYSSTWSHPRSATSRLGIKWRCRELFDIELHIDDKVLTQNDRTKICRTIKESLRACWTQELIAKPSQGVEIEVSSLHRASSHFLQSGNYTKFADWRFIHNARLNLLRLNGNTPWDKSLSQCRRCPAPVESTLHVLSLCKPNMGRRTLRHNAIVDRIHNAKRRDWQVLTMNQSLGDERLRPDLVITKGKNEAIILDITIPYENRIQAFETARAEKKRKYTNIATLLSKDYKNVSVEAIIVGALGSWDPANDLVLRRFTNKRYIPKLRKLCVSDAITHTRQIFQKNVMGYIPPESRLRARAANITNIPSDNLPDYDDSTHV</sequence>
<dbReference type="AlphaFoldDB" id="A0AAV6UL54"/>
<accession>A0AAV6UL54</accession>
<organism evidence="1 2">
    <name type="scientific">Oedothorax gibbosus</name>
    <dbReference type="NCBI Taxonomy" id="931172"/>
    <lineage>
        <taxon>Eukaryota</taxon>
        <taxon>Metazoa</taxon>
        <taxon>Ecdysozoa</taxon>
        <taxon>Arthropoda</taxon>
        <taxon>Chelicerata</taxon>
        <taxon>Arachnida</taxon>
        <taxon>Araneae</taxon>
        <taxon>Araneomorphae</taxon>
        <taxon>Entelegynae</taxon>
        <taxon>Araneoidea</taxon>
        <taxon>Linyphiidae</taxon>
        <taxon>Erigoninae</taxon>
        <taxon>Oedothorax</taxon>
    </lineage>
</organism>